<evidence type="ECO:0000313" key="1">
    <source>
        <dbReference type="EMBL" id="MFD0786513.1"/>
    </source>
</evidence>
<proteinExistence type="predicted"/>
<reference evidence="2" key="1">
    <citation type="journal article" date="2019" name="Int. J. Syst. Evol. Microbiol.">
        <title>The Global Catalogue of Microorganisms (GCM) 10K type strain sequencing project: providing services to taxonomists for standard genome sequencing and annotation.</title>
        <authorList>
            <consortium name="The Broad Institute Genomics Platform"/>
            <consortium name="The Broad Institute Genome Sequencing Center for Infectious Disease"/>
            <person name="Wu L."/>
            <person name="Ma J."/>
        </authorList>
    </citation>
    <scope>NUCLEOTIDE SEQUENCE [LARGE SCALE GENOMIC DNA]</scope>
    <source>
        <strain evidence="2">JCM 32148</strain>
    </source>
</reference>
<accession>A0ABW3A6B5</accession>
<dbReference type="EMBL" id="JBHTHM010001401">
    <property type="protein sequence ID" value="MFD0786513.1"/>
    <property type="molecule type" value="Genomic_DNA"/>
</dbReference>
<sequence length="135" mass="14336">EARVRAGRPPSSVVGVTGLPVTPEVRRLREQGVLDRLPMFERITPDGVAWADGRFVAADMILWCTGFRAAIEHLAPLRLRGAGGGIVMDGTRVAADERIHLIGYGPSASTVGANRAGRAAVREIRALLDSAAVLD</sequence>
<evidence type="ECO:0000313" key="2">
    <source>
        <dbReference type="Proteomes" id="UP001597053"/>
    </source>
</evidence>
<name>A0ABW3A6B5_9ACTN</name>
<protein>
    <submittedName>
        <fullName evidence="1">Pyridine nucleotide-disulfide oxidoreductase</fullName>
    </submittedName>
</protein>
<keyword evidence="2" id="KW-1185">Reference proteome</keyword>
<dbReference type="SUPFAM" id="SSF51905">
    <property type="entry name" value="FAD/NAD(P)-binding domain"/>
    <property type="match status" value="1"/>
</dbReference>
<comment type="caution">
    <text evidence="1">The sequence shown here is derived from an EMBL/GenBank/DDBJ whole genome shotgun (WGS) entry which is preliminary data.</text>
</comment>
<dbReference type="Gene3D" id="3.50.50.60">
    <property type="entry name" value="FAD/NAD(P)-binding domain"/>
    <property type="match status" value="1"/>
</dbReference>
<gene>
    <name evidence="1" type="ORF">ACFQZ8_21650</name>
</gene>
<dbReference type="Proteomes" id="UP001597053">
    <property type="component" value="Unassembled WGS sequence"/>
</dbReference>
<organism evidence="1 2">
    <name type="scientific">Micromonospora azadirachtae</name>
    <dbReference type="NCBI Taxonomy" id="1970735"/>
    <lineage>
        <taxon>Bacteria</taxon>
        <taxon>Bacillati</taxon>
        <taxon>Actinomycetota</taxon>
        <taxon>Actinomycetes</taxon>
        <taxon>Micromonosporales</taxon>
        <taxon>Micromonosporaceae</taxon>
        <taxon>Micromonospora</taxon>
    </lineage>
</organism>
<feature type="non-terminal residue" evidence="1">
    <location>
        <position position="1"/>
    </location>
</feature>
<dbReference type="InterPro" id="IPR036188">
    <property type="entry name" value="FAD/NAD-bd_sf"/>
</dbReference>